<keyword evidence="1" id="KW-0812">Transmembrane</keyword>
<gene>
    <name evidence="2" type="ORF">KHM83_15620</name>
</gene>
<keyword evidence="1" id="KW-0472">Membrane</keyword>
<accession>A0ABS5PSG9</accession>
<reference evidence="2 3" key="1">
    <citation type="submission" date="2021-05" db="EMBL/GenBank/DDBJ databases">
        <title>Fusibacter ferrireducens sp. nov., an anaerobic, sulfur- and Fe-reducing bacterium isolated from the mangrove sediment.</title>
        <authorList>
            <person name="Qiu D."/>
        </authorList>
    </citation>
    <scope>NUCLEOTIDE SEQUENCE [LARGE SCALE GENOMIC DNA]</scope>
    <source>
        <strain evidence="2 3">DSM 12116</strain>
    </source>
</reference>
<evidence type="ECO:0008006" key="4">
    <source>
        <dbReference type="Google" id="ProtNLM"/>
    </source>
</evidence>
<name>A0ABS5PSG9_9FIRM</name>
<dbReference type="EMBL" id="JAHBCL010000031">
    <property type="protein sequence ID" value="MBS7528115.1"/>
    <property type="molecule type" value="Genomic_DNA"/>
</dbReference>
<feature type="transmembrane region" description="Helical" evidence="1">
    <location>
        <begin position="14"/>
        <end position="32"/>
    </location>
</feature>
<feature type="transmembrane region" description="Helical" evidence="1">
    <location>
        <begin position="404"/>
        <end position="424"/>
    </location>
</feature>
<protein>
    <recommendedName>
        <fullName evidence="4">Lipopolysaccharide biosynthesis protein</fullName>
    </recommendedName>
</protein>
<evidence type="ECO:0000256" key="1">
    <source>
        <dbReference type="SAM" id="Phobius"/>
    </source>
</evidence>
<keyword evidence="1" id="KW-1133">Transmembrane helix</keyword>
<organism evidence="2 3">
    <name type="scientific">Fusibacter paucivorans</name>
    <dbReference type="NCBI Taxonomy" id="76009"/>
    <lineage>
        <taxon>Bacteria</taxon>
        <taxon>Bacillati</taxon>
        <taxon>Bacillota</taxon>
        <taxon>Clostridia</taxon>
        <taxon>Eubacteriales</taxon>
        <taxon>Eubacteriales Family XII. Incertae Sedis</taxon>
        <taxon>Fusibacter</taxon>
    </lineage>
</organism>
<proteinExistence type="predicted"/>
<comment type="caution">
    <text evidence="2">The sequence shown here is derived from an EMBL/GenBank/DDBJ whole genome shotgun (WGS) entry which is preliminary data.</text>
</comment>
<sequence>MTVYRKTNNRPKNFVFLSLIIAMVITGLLYFLTPVTVSTSISLQFEGIDKGKNPDNTRFDYTKLVAEDVLMQLFEDAELVYDASYLAQFEVKPVLPAHIVQTIKDKRVAGEDYTYFPNEFVIKVTPSRTLGLTESMCETLMAHYASTYEAYFNDHYTFPFMDLETLVNSFNFDSYDYPEYQTVFENEFAIISSYLNILERDDPEFISSEGYTFSDLQQGLQLTKSLDINKMSSIINSYKLSKDAEQLRIKYLYMIRRYTLQKSKAQSEYQMSQTLLDIVKQNKSTVIVPGMTGEALTYSAVNDTYDTIASQVTDAQVTSVNIDEEISYLNQKLYELDNPTHTAAEITHAKNDVNRLALALMDKVKDWVNRITSTATEYFAYKYENVLTPVYQMRISRVLSPLKAGVLCFALWLFLSFMLSRISYQRSRFEKTKAK</sequence>
<dbReference type="Proteomes" id="UP000746471">
    <property type="component" value="Unassembled WGS sequence"/>
</dbReference>
<keyword evidence="3" id="KW-1185">Reference proteome</keyword>
<dbReference type="RefSeq" id="WP_213237975.1">
    <property type="nucleotide sequence ID" value="NZ_JAHBCL010000031.1"/>
</dbReference>
<evidence type="ECO:0000313" key="2">
    <source>
        <dbReference type="EMBL" id="MBS7528115.1"/>
    </source>
</evidence>
<evidence type="ECO:0000313" key="3">
    <source>
        <dbReference type="Proteomes" id="UP000746471"/>
    </source>
</evidence>